<dbReference type="AlphaFoldDB" id="A0A139HR06"/>
<evidence type="ECO:0000313" key="2">
    <source>
        <dbReference type="EMBL" id="KXT04911.1"/>
    </source>
</evidence>
<keyword evidence="1" id="KW-0472">Membrane</keyword>
<keyword evidence="1" id="KW-0812">Transmembrane</keyword>
<evidence type="ECO:0000256" key="1">
    <source>
        <dbReference type="SAM" id="Phobius"/>
    </source>
</evidence>
<accession>A0A139HR06</accession>
<feature type="transmembrane region" description="Helical" evidence="1">
    <location>
        <begin position="47"/>
        <end position="70"/>
    </location>
</feature>
<feature type="transmembrane region" description="Helical" evidence="1">
    <location>
        <begin position="108"/>
        <end position="131"/>
    </location>
</feature>
<dbReference type="Proteomes" id="UP000070133">
    <property type="component" value="Unassembled WGS sequence"/>
</dbReference>
<reference evidence="2 3" key="1">
    <citation type="submission" date="2015-07" db="EMBL/GenBank/DDBJ databases">
        <title>Comparative genomics of the Sigatoka disease complex on banana suggests a link between parallel evolutionary changes in Pseudocercospora fijiensis and Pseudocercospora eumusae and increased virulence on the banana host.</title>
        <authorList>
            <person name="Chang T.-C."/>
            <person name="Salvucci A."/>
            <person name="Crous P.W."/>
            <person name="Stergiopoulos I."/>
        </authorList>
    </citation>
    <scope>NUCLEOTIDE SEQUENCE [LARGE SCALE GENOMIC DNA]</scope>
    <source>
        <strain evidence="2 3">CBS 114824</strain>
    </source>
</reference>
<sequence>MSTSAHTDDGHAERKRCIHTTNPTCSICSENFKLLTSFALFSVIRPLALPINIITTFMTVCLILQALIYISMLLEHLLSSESLHKHEQYSWLFLEAVSEGERYAKVGIVLALYAFVSYWLMCFWASNLGWLGSGCLVMTVAKTVIWCEAALCGVLGLYQLLESSPVFSAESVSTSIIIA</sequence>
<keyword evidence="1" id="KW-1133">Transmembrane helix</keyword>
<feature type="transmembrane region" description="Helical" evidence="1">
    <location>
        <begin position="143"/>
        <end position="161"/>
    </location>
</feature>
<organism evidence="2 3">
    <name type="scientific">Pseudocercospora eumusae</name>
    <dbReference type="NCBI Taxonomy" id="321146"/>
    <lineage>
        <taxon>Eukaryota</taxon>
        <taxon>Fungi</taxon>
        <taxon>Dikarya</taxon>
        <taxon>Ascomycota</taxon>
        <taxon>Pezizomycotina</taxon>
        <taxon>Dothideomycetes</taxon>
        <taxon>Dothideomycetidae</taxon>
        <taxon>Mycosphaerellales</taxon>
        <taxon>Mycosphaerellaceae</taxon>
        <taxon>Pseudocercospora</taxon>
    </lineage>
</organism>
<protein>
    <submittedName>
        <fullName evidence="2">Uncharacterized protein</fullName>
    </submittedName>
</protein>
<proteinExistence type="predicted"/>
<keyword evidence="3" id="KW-1185">Reference proteome</keyword>
<comment type="caution">
    <text evidence="2">The sequence shown here is derived from an EMBL/GenBank/DDBJ whole genome shotgun (WGS) entry which is preliminary data.</text>
</comment>
<evidence type="ECO:0000313" key="3">
    <source>
        <dbReference type="Proteomes" id="UP000070133"/>
    </source>
</evidence>
<gene>
    <name evidence="2" type="ORF">AC578_3493</name>
</gene>
<dbReference type="EMBL" id="LFZN01000017">
    <property type="protein sequence ID" value="KXT04911.1"/>
    <property type="molecule type" value="Genomic_DNA"/>
</dbReference>
<name>A0A139HR06_9PEZI</name>